<keyword evidence="5" id="KW-0067">ATP-binding</keyword>
<organism evidence="8 9">
    <name type="scientific">Thermosporothrix hazakensis</name>
    <dbReference type="NCBI Taxonomy" id="644383"/>
    <lineage>
        <taxon>Bacteria</taxon>
        <taxon>Bacillati</taxon>
        <taxon>Chloroflexota</taxon>
        <taxon>Ktedonobacteria</taxon>
        <taxon>Ktedonobacterales</taxon>
        <taxon>Thermosporotrichaceae</taxon>
        <taxon>Thermosporothrix</taxon>
    </lineage>
</organism>
<evidence type="ECO:0000256" key="2">
    <source>
        <dbReference type="ARBA" id="ARBA00022741"/>
    </source>
</evidence>
<evidence type="ECO:0000256" key="4">
    <source>
        <dbReference type="ARBA" id="ARBA00022806"/>
    </source>
</evidence>
<dbReference type="InterPro" id="IPR003593">
    <property type="entry name" value="AAA+_ATPase"/>
</dbReference>
<dbReference type="Pfam" id="PF13087">
    <property type="entry name" value="AAA_12"/>
    <property type="match status" value="1"/>
</dbReference>
<protein>
    <submittedName>
        <fullName evidence="8">AAA domain-containing protein</fullName>
    </submittedName>
</protein>
<accession>A0A326U4V7</accession>
<feature type="domain" description="AAA+ ATPase" evidence="7">
    <location>
        <begin position="331"/>
        <end position="837"/>
    </location>
</feature>
<dbReference type="PANTHER" id="PTHR43788:SF8">
    <property type="entry name" value="DNA-BINDING PROTEIN SMUBP-2"/>
    <property type="match status" value="1"/>
</dbReference>
<dbReference type="SUPFAM" id="SSF52540">
    <property type="entry name" value="P-loop containing nucleoside triphosphate hydrolases"/>
    <property type="match status" value="1"/>
</dbReference>
<gene>
    <name evidence="8" type="ORF">EI42_03440</name>
</gene>
<dbReference type="SMART" id="SM00382">
    <property type="entry name" value="AAA"/>
    <property type="match status" value="1"/>
</dbReference>
<evidence type="ECO:0000256" key="1">
    <source>
        <dbReference type="ARBA" id="ARBA00007913"/>
    </source>
</evidence>
<keyword evidence="6" id="KW-0175">Coiled coil</keyword>
<proteinExistence type="inferred from homology"/>
<dbReference type="Gene3D" id="3.40.50.300">
    <property type="entry name" value="P-loop containing nucleotide triphosphate hydrolases"/>
    <property type="match status" value="2"/>
</dbReference>
<evidence type="ECO:0000259" key="7">
    <source>
        <dbReference type="SMART" id="SM00382"/>
    </source>
</evidence>
<sequence length="1004" mass="116469">MNRLCVLAATQLALAPAKNWLVRWQKQHERFPYFPSDRDAIAELNARARDQGIPASIHVRESGQELRLYGSDYYVGLYPSLQGDGYILSHMEPIDLPTYDKLADGVLLLRGARLRLYEQLIHFPPGSTNCKEQIWRAWQELERDRQRQRTDQQPREALSVVQQRYLDALSSIIERTYELEQARYALSSSISYVKWTSTDGKRSGAHDIYEFHLLNPVEIWQERYLLCIKGVPDLRGRVLSLQGKRLKLKFETTINRERIPAQGEFEIVPNRSIFRAQSNAVEMFREQTARNRHLLDVLVHRRYQPCKPAQIEYPKKLNPGQGVAFQMALTVPDILLVLGPPGTGKTHTITEIIQYHCTRARARVLVAARTHKAVDNVLSRLPASLEVVRLGHEDRVSAETQHLLLNAKAKTMQAEILKQTAPLFADLSCFLKYEAEITHWRNEALQYAEQLEHYEQKALDAQEHLQNVMHRVGLPFQEELEATEKQLQKYKHRLEKLDRRRERIQQAEEQYAARIHLFLLGWLFVWLVNLSQQRLATTELQYEETRAAHEDLQQEYLKLLAQFQQALWEDSEYRTAFEEMQEIEKIYSEIVQKGTRNIRLLHGTIDRMVSEEMPQEITSSTIQQYIAWYDQYYELFSRRAKLLRDWRAHLEQPHAQLEPELIHYADVIGATCIGVAAREKLEDLDFDVAIVDEAGQICLTDLLVPLARANRAVLVGDHQQLPPFVSNEAQEWLKGLEQQEEPEEFPSHMDQQMIRQIVTKSAFELLFSDAEQNGHLVRLTDQFRMPQVIADFASRHFYEGKLYTTRREKVIGAAHDDPLFSRPLAVIDTTTEALKGLRELSRTQSEDWGGEGYSNLLEARIIAALVSCYERSNTPWIVIVPYRAQVQCIVELLQRQLQAPALPWEERVSTVDAFQGSECEKVIYGFTRSNPQGRVGFLAELRRLNVALTRAKEQLIVVGDFSTLRRATNEPFRVLMNAFYQHAQLHGEVLSYDQCVQRIRDRRP</sequence>
<dbReference type="InterPro" id="IPR041677">
    <property type="entry name" value="DNA2/NAM7_AAA_11"/>
</dbReference>
<dbReference type="PANTHER" id="PTHR43788">
    <property type="entry name" value="DNA2/NAM7 HELICASE FAMILY MEMBER"/>
    <property type="match status" value="1"/>
</dbReference>
<dbReference type="InterPro" id="IPR027417">
    <property type="entry name" value="P-loop_NTPase"/>
</dbReference>
<dbReference type="AlphaFoldDB" id="A0A326U4V7"/>
<feature type="coiled-coil region" evidence="6">
    <location>
        <begin position="437"/>
        <end position="562"/>
    </location>
</feature>
<comment type="caution">
    <text evidence="8">The sequence shown here is derived from an EMBL/GenBank/DDBJ whole genome shotgun (WGS) entry which is preliminary data.</text>
</comment>
<dbReference type="Proteomes" id="UP000248806">
    <property type="component" value="Unassembled WGS sequence"/>
</dbReference>
<dbReference type="GO" id="GO:0005524">
    <property type="term" value="F:ATP binding"/>
    <property type="evidence" value="ECO:0007669"/>
    <property type="project" value="UniProtKB-KW"/>
</dbReference>
<keyword evidence="9" id="KW-1185">Reference proteome</keyword>
<dbReference type="Pfam" id="PF13086">
    <property type="entry name" value="AAA_11"/>
    <property type="match status" value="2"/>
</dbReference>
<dbReference type="CDD" id="cd18808">
    <property type="entry name" value="SF1_C_Upf1"/>
    <property type="match status" value="1"/>
</dbReference>
<keyword evidence="3" id="KW-0378">Hydrolase</keyword>
<dbReference type="EMBL" id="QKUF01000011">
    <property type="protein sequence ID" value="PZW28062.1"/>
    <property type="molecule type" value="Genomic_DNA"/>
</dbReference>
<dbReference type="InterPro" id="IPR047187">
    <property type="entry name" value="SF1_C_Upf1"/>
</dbReference>
<keyword evidence="2" id="KW-0547">Nucleotide-binding</keyword>
<keyword evidence="4" id="KW-0347">Helicase</keyword>
<evidence type="ECO:0000313" key="8">
    <source>
        <dbReference type="EMBL" id="PZW28062.1"/>
    </source>
</evidence>
<dbReference type="GO" id="GO:0043139">
    <property type="term" value="F:5'-3' DNA helicase activity"/>
    <property type="evidence" value="ECO:0007669"/>
    <property type="project" value="TreeGrafter"/>
</dbReference>
<evidence type="ECO:0000256" key="3">
    <source>
        <dbReference type="ARBA" id="ARBA00022801"/>
    </source>
</evidence>
<evidence type="ECO:0000313" key="9">
    <source>
        <dbReference type="Proteomes" id="UP000248806"/>
    </source>
</evidence>
<comment type="similarity">
    <text evidence="1">Belongs to the DNA2/NAM7 helicase family.</text>
</comment>
<dbReference type="OrthoDB" id="9757917at2"/>
<name>A0A326U4V7_THEHA</name>
<evidence type="ECO:0000256" key="6">
    <source>
        <dbReference type="SAM" id="Coils"/>
    </source>
</evidence>
<dbReference type="InterPro" id="IPR050534">
    <property type="entry name" value="Coronavir_polyprotein_1ab"/>
</dbReference>
<dbReference type="GO" id="GO:0016787">
    <property type="term" value="F:hydrolase activity"/>
    <property type="evidence" value="ECO:0007669"/>
    <property type="project" value="UniProtKB-KW"/>
</dbReference>
<dbReference type="InterPro" id="IPR041679">
    <property type="entry name" value="DNA2/NAM7-like_C"/>
</dbReference>
<evidence type="ECO:0000256" key="5">
    <source>
        <dbReference type="ARBA" id="ARBA00022840"/>
    </source>
</evidence>
<reference evidence="8 9" key="1">
    <citation type="submission" date="2018-06" db="EMBL/GenBank/DDBJ databases">
        <title>Genomic Encyclopedia of Archaeal and Bacterial Type Strains, Phase II (KMG-II): from individual species to whole genera.</title>
        <authorList>
            <person name="Goeker M."/>
        </authorList>
    </citation>
    <scope>NUCLEOTIDE SEQUENCE [LARGE SCALE GENOMIC DNA]</scope>
    <source>
        <strain evidence="8 9">ATCC BAA-1881</strain>
    </source>
</reference>
<dbReference type="RefSeq" id="WP_111323804.1">
    <property type="nucleotide sequence ID" value="NZ_BIFX01000003.1"/>
</dbReference>